<accession>A0A480GF34</accession>
<protein>
    <submittedName>
        <fullName evidence="2">Notchless protein homolog 1 isoform X1</fullName>
    </submittedName>
</protein>
<dbReference type="EMBL" id="DQIR01055415">
    <property type="protein sequence ID" value="HDA10891.1"/>
    <property type="molecule type" value="Transcribed_RNA"/>
</dbReference>
<feature type="region of interest" description="Disordered" evidence="1">
    <location>
        <begin position="165"/>
        <end position="196"/>
    </location>
</feature>
<reference evidence="2" key="1">
    <citation type="journal article" date="2019" name="PeerJ">
        <title>Genes of the pig, Sus scrofa, reconstructed with EvidentialGene.</title>
        <authorList>
            <person name="Gilbert D.G."/>
        </authorList>
    </citation>
    <scope>NUCLEOTIDE SEQUENCE</scope>
</reference>
<feature type="compositionally biased region" description="Low complexity" evidence="1">
    <location>
        <begin position="181"/>
        <end position="192"/>
    </location>
</feature>
<sequence>MAFRKGDGQQQGASHGLAARHPGWHPRGTKWCTWPTSAISSCNLHSPALGRARWVCPRSTGHGHPQVFGFHQGRQLPEAESRWGAQKTWEFSSPPYPEALVLPTACHSLAIWTPVNSIHLIRVARQVCSQLLGLHIPHLQRAVTAATDQEPAVGRPRDLVHGGHVAAQGSQVPGPGKRMAEGSSSNPSEGSSMPAAVVLSPGRRSEVPGHFHSVHSISLPGPTHSQFNLCWS</sequence>
<evidence type="ECO:0000313" key="2">
    <source>
        <dbReference type="EMBL" id="HDA10891.1"/>
    </source>
</evidence>
<organism evidence="2">
    <name type="scientific">Sus scrofa</name>
    <name type="common">Pig</name>
    <dbReference type="NCBI Taxonomy" id="9823"/>
    <lineage>
        <taxon>Eukaryota</taxon>
        <taxon>Metazoa</taxon>
        <taxon>Chordata</taxon>
        <taxon>Craniata</taxon>
        <taxon>Vertebrata</taxon>
        <taxon>Euteleostomi</taxon>
        <taxon>Mammalia</taxon>
        <taxon>Eutheria</taxon>
        <taxon>Laurasiatheria</taxon>
        <taxon>Artiodactyla</taxon>
        <taxon>Suina</taxon>
        <taxon>Suidae</taxon>
        <taxon>Sus</taxon>
    </lineage>
</organism>
<dbReference type="AlphaFoldDB" id="A0A480GF34"/>
<proteinExistence type="predicted"/>
<evidence type="ECO:0000256" key="1">
    <source>
        <dbReference type="SAM" id="MobiDB-lite"/>
    </source>
</evidence>
<dbReference type="EMBL" id="DQIR01053220">
    <property type="protein sequence ID" value="HDA08696.1"/>
    <property type="molecule type" value="Transcribed_RNA"/>
</dbReference>
<feature type="region of interest" description="Disordered" evidence="1">
    <location>
        <begin position="1"/>
        <end position="22"/>
    </location>
</feature>
<name>A0A480GF34_PIG</name>